<keyword evidence="2" id="KW-1185">Reference proteome</keyword>
<reference evidence="1 2" key="1">
    <citation type="journal article" date="2022" name="DNA Res.">
        <title>Chromosomal-level genome assembly of the orchid tree Bauhinia variegata (Leguminosae; Cercidoideae) supports the allotetraploid origin hypothesis of Bauhinia.</title>
        <authorList>
            <person name="Zhong Y."/>
            <person name="Chen Y."/>
            <person name="Zheng D."/>
            <person name="Pang J."/>
            <person name="Liu Y."/>
            <person name="Luo S."/>
            <person name="Meng S."/>
            <person name="Qian L."/>
            <person name="Wei D."/>
            <person name="Dai S."/>
            <person name="Zhou R."/>
        </authorList>
    </citation>
    <scope>NUCLEOTIDE SEQUENCE [LARGE SCALE GENOMIC DNA]</scope>
    <source>
        <strain evidence="1">BV-YZ2020</strain>
    </source>
</reference>
<dbReference type="Proteomes" id="UP000828941">
    <property type="component" value="Chromosome 7"/>
</dbReference>
<evidence type="ECO:0000313" key="2">
    <source>
        <dbReference type="Proteomes" id="UP000828941"/>
    </source>
</evidence>
<proteinExistence type="predicted"/>
<organism evidence="1 2">
    <name type="scientific">Bauhinia variegata</name>
    <name type="common">Purple orchid tree</name>
    <name type="synonym">Phanera variegata</name>
    <dbReference type="NCBI Taxonomy" id="167791"/>
    <lineage>
        <taxon>Eukaryota</taxon>
        <taxon>Viridiplantae</taxon>
        <taxon>Streptophyta</taxon>
        <taxon>Embryophyta</taxon>
        <taxon>Tracheophyta</taxon>
        <taxon>Spermatophyta</taxon>
        <taxon>Magnoliopsida</taxon>
        <taxon>eudicotyledons</taxon>
        <taxon>Gunneridae</taxon>
        <taxon>Pentapetalae</taxon>
        <taxon>rosids</taxon>
        <taxon>fabids</taxon>
        <taxon>Fabales</taxon>
        <taxon>Fabaceae</taxon>
        <taxon>Cercidoideae</taxon>
        <taxon>Cercideae</taxon>
        <taxon>Bauhiniinae</taxon>
        <taxon>Bauhinia</taxon>
    </lineage>
</organism>
<comment type="caution">
    <text evidence="1">The sequence shown here is derived from an EMBL/GenBank/DDBJ whole genome shotgun (WGS) entry which is preliminary data.</text>
</comment>
<dbReference type="EMBL" id="CM039432">
    <property type="protein sequence ID" value="KAI4333486.1"/>
    <property type="molecule type" value="Genomic_DNA"/>
</dbReference>
<gene>
    <name evidence="1" type="ORF">L6164_018290</name>
</gene>
<protein>
    <submittedName>
        <fullName evidence="1">Uncharacterized protein</fullName>
    </submittedName>
</protein>
<accession>A0ACB9NB86</accession>
<evidence type="ECO:0000313" key="1">
    <source>
        <dbReference type="EMBL" id="KAI4333486.1"/>
    </source>
</evidence>
<sequence>MFTDDKTFSSLQRRVFNVYIQGKLVLKDFDIVKAAGGVGKVTIQNFTALVNSSGTLEIRFYWAGKGTIGMSDYYVYGPLISAISVHGDFPIPSQSEHGSNMSAGAVVGIVAAGVIIIILVFVLLWLKGCLRQKSSLAREIKGFRSSNQFI</sequence>
<name>A0ACB9NB86_BAUVA</name>